<dbReference type="AlphaFoldDB" id="A0AAP8MC83"/>
<proteinExistence type="inferred from homology"/>
<dbReference type="InterPro" id="IPR011057">
    <property type="entry name" value="Mss4-like_sf"/>
</dbReference>
<dbReference type="GO" id="GO:0046872">
    <property type="term" value="F:metal ion binding"/>
    <property type="evidence" value="ECO:0007669"/>
    <property type="project" value="UniProtKB-KW"/>
</dbReference>
<feature type="domain" description="CENP-V/GFA" evidence="5">
    <location>
        <begin position="3"/>
        <end position="130"/>
    </location>
</feature>
<evidence type="ECO:0000256" key="2">
    <source>
        <dbReference type="ARBA" id="ARBA00022723"/>
    </source>
</evidence>
<gene>
    <name evidence="6" type="ORF">C0029_16270</name>
</gene>
<dbReference type="PANTHER" id="PTHR33337">
    <property type="entry name" value="GFA DOMAIN-CONTAINING PROTEIN"/>
    <property type="match status" value="1"/>
</dbReference>
<dbReference type="EMBL" id="PKUR01000004">
    <property type="protein sequence ID" value="PLW85085.1"/>
    <property type="molecule type" value="Genomic_DNA"/>
</dbReference>
<keyword evidence="2" id="KW-0479">Metal-binding</keyword>
<evidence type="ECO:0000256" key="1">
    <source>
        <dbReference type="ARBA" id="ARBA00005495"/>
    </source>
</evidence>
<keyword evidence="4" id="KW-0456">Lyase</keyword>
<dbReference type="InterPro" id="IPR006913">
    <property type="entry name" value="CENP-V/GFA"/>
</dbReference>
<accession>A0AAP8MC83</accession>
<keyword evidence="3" id="KW-0862">Zinc</keyword>
<dbReference type="SUPFAM" id="SSF51316">
    <property type="entry name" value="Mss4-like"/>
    <property type="match status" value="1"/>
</dbReference>
<keyword evidence="7" id="KW-1185">Reference proteome</keyword>
<dbReference type="Proteomes" id="UP000235162">
    <property type="component" value="Unassembled WGS sequence"/>
</dbReference>
<dbReference type="Pfam" id="PF04828">
    <property type="entry name" value="GFA"/>
    <property type="match status" value="1"/>
</dbReference>
<evidence type="ECO:0000259" key="5">
    <source>
        <dbReference type="PROSITE" id="PS51891"/>
    </source>
</evidence>
<dbReference type="PANTHER" id="PTHR33337:SF40">
    <property type="entry name" value="CENP-V_GFA DOMAIN-CONTAINING PROTEIN-RELATED"/>
    <property type="match status" value="1"/>
</dbReference>
<dbReference type="PROSITE" id="PS51891">
    <property type="entry name" value="CENP_V_GFA"/>
    <property type="match status" value="1"/>
</dbReference>
<dbReference type="GO" id="GO:0016846">
    <property type="term" value="F:carbon-sulfur lyase activity"/>
    <property type="evidence" value="ECO:0007669"/>
    <property type="project" value="InterPro"/>
</dbReference>
<evidence type="ECO:0000256" key="4">
    <source>
        <dbReference type="ARBA" id="ARBA00023239"/>
    </source>
</evidence>
<evidence type="ECO:0000313" key="6">
    <source>
        <dbReference type="EMBL" id="PLW85085.1"/>
    </source>
</evidence>
<comment type="similarity">
    <text evidence="1">Belongs to the Gfa family.</text>
</comment>
<dbReference type="Gene3D" id="3.90.1590.10">
    <property type="entry name" value="glutathione-dependent formaldehyde- activating enzyme (gfa)"/>
    <property type="match status" value="1"/>
</dbReference>
<reference evidence="6 7" key="1">
    <citation type="submission" date="2018-01" db="EMBL/GenBank/DDBJ databases">
        <title>The draft genome sequence of Halioglobus japonicus S1-36.</title>
        <authorList>
            <person name="Du Z.-J."/>
            <person name="Shi M.-J."/>
        </authorList>
    </citation>
    <scope>NUCLEOTIDE SEQUENCE [LARGE SCALE GENOMIC DNA]</scope>
    <source>
        <strain evidence="6 7">S1-36</strain>
    </source>
</reference>
<protein>
    <recommendedName>
        <fullName evidence="5">CENP-V/GFA domain-containing protein</fullName>
    </recommendedName>
</protein>
<dbReference type="RefSeq" id="WP_084197945.1">
    <property type="nucleotide sequence ID" value="NZ_BMYL01000004.1"/>
</dbReference>
<sequence length="147" mass="16361">MTYNCQCPCGATRLTVQGKPISRFICHCTICQQKYEAPFADVTLFKLSAVEPPADDAIVFGKYKRFGAVERGFCASCDKPILARTGSSQKDFAFIGTRNYLQPEQLPPAEMHVFYGTRVADVDDDLPKYSNGISSRYAFIKRLLKAG</sequence>
<comment type="caution">
    <text evidence="6">The sequence shown here is derived from an EMBL/GenBank/DDBJ whole genome shotgun (WGS) entry which is preliminary data.</text>
</comment>
<evidence type="ECO:0000313" key="7">
    <source>
        <dbReference type="Proteomes" id="UP000235162"/>
    </source>
</evidence>
<evidence type="ECO:0000256" key="3">
    <source>
        <dbReference type="ARBA" id="ARBA00022833"/>
    </source>
</evidence>
<dbReference type="KEGG" id="hja:BST95_02005"/>
<organism evidence="6 7">
    <name type="scientific">Halioglobus japonicus</name>
    <dbReference type="NCBI Taxonomy" id="930805"/>
    <lineage>
        <taxon>Bacteria</taxon>
        <taxon>Pseudomonadati</taxon>
        <taxon>Pseudomonadota</taxon>
        <taxon>Gammaproteobacteria</taxon>
        <taxon>Cellvibrionales</taxon>
        <taxon>Halieaceae</taxon>
        <taxon>Halioglobus</taxon>
    </lineage>
</organism>
<name>A0AAP8MC83_9GAMM</name>